<dbReference type="AlphaFoldDB" id="A0A1G2RAE3"/>
<dbReference type="Proteomes" id="UP000178529">
    <property type="component" value="Unassembled WGS sequence"/>
</dbReference>
<gene>
    <name evidence="2" type="ORF">A3J68_01180</name>
</gene>
<protein>
    <recommendedName>
        <fullName evidence="4">TrbC/VIRB2 family protein</fullName>
    </recommendedName>
</protein>
<reference evidence="2 3" key="1">
    <citation type="journal article" date="2016" name="Nat. Commun.">
        <title>Thousands of microbial genomes shed light on interconnected biogeochemical processes in an aquifer system.</title>
        <authorList>
            <person name="Anantharaman K."/>
            <person name="Brown C.T."/>
            <person name="Hug L.A."/>
            <person name="Sharon I."/>
            <person name="Castelle C.J."/>
            <person name="Probst A.J."/>
            <person name="Thomas B.C."/>
            <person name="Singh A."/>
            <person name="Wilkins M.J."/>
            <person name="Karaoz U."/>
            <person name="Brodie E.L."/>
            <person name="Williams K.H."/>
            <person name="Hubbard S.S."/>
            <person name="Banfield J.F."/>
        </authorList>
    </citation>
    <scope>NUCLEOTIDE SEQUENCE [LARGE SCALE GENOMIC DNA]</scope>
</reference>
<organism evidence="2 3">
    <name type="scientific">Candidatus Wildermuthbacteria bacterium RIFCSPHIGHO2_02_FULL_48_16</name>
    <dbReference type="NCBI Taxonomy" id="1802453"/>
    <lineage>
        <taxon>Bacteria</taxon>
        <taxon>Candidatus Wildermuthiibacteriota</taxon>
    </lineage>
</organism>
<dbReference type="Pfam" id="PF18895">
    <property type="entry name" value="T4SS_pilin"/>
    <property type="match status" value="1"/>
</dbReference>
<name>A0A1G2RAE3_9BACT</name>
<feature type="transmembrane region" description="Helical" evidence="1">
    <location>
        <begin position="74"/>
        <end position="98"/>
    </location>
</feature>
<evidence type="ECO:0008006" key="4">
    <source>
        <dbReference type="Google" id="ProtNLM"/>
    </source>
</evidence>
<keyword evidence="1" id="KW-0472">Membrane</keyword>
<sequence length="137" mass="14790">MFITVEKNIAKHPAFSIIDGMKTVFLLALVSLFVLPLGVYAADCGQACPPGQICLQNPLKACSFTDLIDNILTFLFNIAIVVLPIMVVFAGFMFLTAGGNPSQVGKARDLLLWTMVGFGVILLARGLTEVLRKIIGF</sequence>
<keyword evidence="1" id="KW-0812">Transmembrane</keyword>
<comment type="caution">
    <text evidence="2">The sequence shown here is derived from an EMBL/GenBank/DDBJ whole genome shotgun (WGS) entry which is preliminary data.</text>
</comment>
<dbReference type="InterPro" id="IPR043993">
    <property type="entry name" value="T4SS_pilin"/>
</dbReference>
<keyword evidence="1" id="KW-1133">Transmembrane helix</keyword>
<evidence type="ECO:0000256" key="1">
    <source>
        <dbReference type="SAM" id="Phobius"/>
    </source>
</evidence>
<proteinExistence type="predicted"/>
<evidence type="ECO:0000313" key="2">
    <source>
        <dbReference type="EMBL" id="OHA69242.1"/>
    </source>
</evidence>
<dbReference type="EMBL" id="MHTY01000002">
    <property type="protein sequence ID" value="OHA69242.1"/>
    <property type="molecule type" value="Genomic_DNA"/>
</dbReference>
<evidence type="ECO:0000313" key="3">
    <source>
        <dbReference type="Proteomes" id="UP000178529"/>
    </source>
</evidence>
<accession>A0A1G2RAE3</accession>
<feature type="transmembrane region" description="Helical" evidence="1">
    <location>
        <begin position="110"/>
        <end position="128"/>
    </location>
</feature>